<name>A0A9K3D2X8_9EUKA</name>
<protein>
    <submittedName>
        <fullName evidence="2">Uncharacterized protein</fullName>
    </submittedName>
</protein>
<accession>A0A9K3D2X8</accession>
<dbReference type="EMBL" id="BDIP01003482">
    <property type="protein sequence ID" value="GIQ87766.1"/>
    <property type="molecule type" value="Genomic_DNA"/>
</dbReference>
<organism evidence="2 3">
    <name type="scientific">Kipferlia bialata</name>
    <dbReference type="NCBI Taxonomy" id="797122"/>
    <lineage>
        <taxon>Eukaryota</taxon>
        <taxon>Metamonada</taxon>
        <taxon>Carpediemonas-like organisms</taxon>
        <taxon>Kipferlia</taxon>
    </lineage>
</organism>
<proteinExistence type="predicted"/>
<keyword evidence="3" id="KW-1185">Reference proteome</keyword>
<gene>
    <name evidence="2" type="ORF">KIPB_009869</name>
</gene>
<evidence type="ECO:0000313" key="2">
    <source>
        <dbReference type="EMBL" id="GIQ87766.1"/>
    </source>
</evidence>
<sequence length="370" mass="39947">MPLTPFRSGRMRRAAREVSRLEGVSMAHALSVIDRISTPCLSPDHTHHHQYQGHGTQTHGGQRDGAGTHSPLTVQGLCDLAVCHIHNSTYPREARTMACHIWANVTHTQGERHGRESPPCPTVSGVSSGVSVLGAAHLLRLCQGFGIDTSGRPLLLLLYRCRARVPGHLTLPEVERLCLYAHQYQSSMSQCGIETAQSHTQTHPPTVPAHLTPSAAGDAGHVDCPVMAVVGRAVRSGLTAEGWTWCLACQCACLGYDLHLSCLPSALGLCPRVVGDLLSCTLGAVVDIDMIDTEAEREGDGAVSVPLVDSVCRYLVAEGQDVSRDCFASVTRFIQDWAHKDLSAYPPCSPYHSVVDRYVMSTQRQGQTPL</sequence>
<reference evidence="2 3" key="1">
    <citation type="journal article" date="2018" name="PLoS ONE">
        <title>The draft genome of Kipferlia bialata reveals reductive genome evolution in fornicate parasites.</title>
        <authorList>
            <person name="Tanifuji G."/>
            <person name="Takabayashi S."/>
            <person name="Kume K."/>
            <person name="Takagi M."/>
            <person name="Nakayama T."/>
            <person name="Kamikawa R."/>
            <person name="Inagaki Y."/>
            <person name="Hashimoto T."/>
        </authorList>
    </citation>
    <scope>NUCLEOTIDE SEQUENCE [LARGE SCALE GENOMIC DNA]</scope>
    <source>
        <strain evidence="2">NY0173</strain>
    </source>
</reference>
<dbReference type="AlphaFoldDB" id="A0A9K3D2X8"/>
<dbReference type="Proteomes" id="UP000265618">
    <property type="component" value="Unassembled WGS sequence"/>
</dbReference>
<comment type="caution">
    <text evidence="2">The sequence shown here is derived from an EMBL/GenBank/DDBJ whole genome shotgun (WGS) entry which is preliminary data.</text>
</comment>
<evidence type="ECO:0000313" key="3">
    <source>
        <dbReference type="Proteomes" id="UP000265618"/>
    </source>
</evidence>
<evidence type="ECO:0000256" key="1">
    <source>
        <dbReference type="SAM" id="MobiDB-lite"/>
    </source>
</evidence>
<feature type="region of interest" description="Disordered" evidence="1">
    <location>
        <begin position="41"/>
        <end position="68"/>
    </location>
</feature>